<reference evidence="1 2" key="1">
    <citation type="journal article" date="2022" name="Int. J. Syst. Evol. Microbiol.">
        <title>Noviherbaspirillum aridicola sp. nov., isolated from an arid soil in Pakistan.</title>
        <authorList>
            <person name="Khan I.U."/>
            <person name="Saqib M."/>
            <person name="Amin A."/>
            <person name="Hussain F."/>
            <person name="Li L."/>
            <person name="Liu Y.H."/>
            <person name="Fang B.Z."/>
            <person name="Ahmed I."/>
            <person name="Li W.J."/>
        </authorList>
    </citation>
    <scope>NUCLEOTIDE SEQUENCE [LARGE SCALE GENOMIC DNA]</scope>
    <source>
        <strain evidence="1 2">NCCP-691</strain>
    </source>
</reference>
<evidence type="ECO:0000313" key="2">
    <source>
        <dbReference type="Proteomes" id="UP000887222"/>
    </source>
</evidence>
<proteinExistence type="predicted"/>
<accession>A0ABQ4Q6W3</accession>
<protein>
    <submittedName>
        <fullName evidence="1">Uncharacterized protein</fullName>
    </submittedName>
</protein>
<comment type="caution">
    <text evidence="1">The sequence shown here is derived from an EMBL/GenBank/DDBJ whole genome shotgun (WGS) entry which is preliminary data.</text>
</comment>
<dbReference type="Proteomes" id="UP000887222">
    <property type="component" value="Unassembled WGS sequence"/>
</dbReference>
<name>A0ABQ4Q6W3_9BURK</name>
<keyword evidence="2" id="KW-1185">Reference proteome</keyword>
<organism evidence="1 2">
    <name type="scientific">Noviherbaspirillum aridicola</name>
    <dbReference type="NCBI Taxonomy" id="2849687"/>
    <lineage>
        <taxon>Bacteria</taxon>
        <taxon>Pseudomonadati</taxon>
        <taxon>Pseudomonadota</taxon>
        <taxon>Betaproteobacteria</taxon>
        <taxon>Burkholderiales</taxon>
        <taxon>Oxalobacteraceae</taxon>
        <taxon>Noviherbaspirillum</taxon>
    </lineage>
</organism>
<dbReference type="EMBL" id="BPMK01000012">
    <property type="protein sequence ID" value="GIZ52746.1"/>
    <property type="molecule type" value="Genomic_DNA"/>
</dbReference>
<sequence length="76" mass="8337">MPVIPALDVATTVCEWVMPKTVLPQRHYARTCTALPPGRPDCLSVSIEHGDEGTERSVAALYGERACLIHYSIERG</sequence>
<gene>
    <name evidence="1" type="ORF">NCCP691_27600</name>
</gene>
<evidence type="ECO:0000313" key="1">
    <source>
        <dbReference type="EMBL" id="GIZ52746.1"/>
    </source>
</evidence>